<evidence type="ECO:0000259" key="2">
    <source>
        <dbReference type="Pfam" id="PF13166"/>
    </source>
</evidence>
<dbReference type="RefSeq" id="WP_024106430.1">
    <property type="nucleotide sequence ID" value="NZ_CP162003.1"/>
</dbReference>
<keyword evidence="1" id="KW-0175">Coiled coil</keyword>
<dbReference type="Proteomes" id="UP000245055">
    <property type="component" value="Unassembled WGS sequence"/>
</dbReference>
<dbReference type="Gene3D" id="3.40.50.300">
    <property type="entry name" value="P-loop containing nucleotide triphosphate hydrolases"/>
    <property type="match status" value="2"/>
</dbReference>
<reference evidence="3 4" key="1">
    <citation type="submission" date="2018-05" db="EMBL/GenBank/DDBJ databases">
        <title>Genomic diversity of pathogens causing Blackleg of Potato in Pakistan.</title>
        <authorList>
            <person name="Sarfraz S."/>
            <person name="Riaz K."/>
            <person name="Oulghazi S."/>
            <person name="Cigna J."/>
            <person name="Sahi S.T."/>
            <person name="Khan S.H."/>
            <person name="Hameed A."/>
            <person name="Faure D."/>
        </authorList>
    </citation>
    <scope>NUCLEOTIDE SEQUENCE [LARGE SCALE GENOMIC DNA]</scope>
    <source>
        <strain evidence="3 4">SS70</strain>
    </source>
</reference>
<sequence>MSILSVNGVRSYRSSEPVVFDFSNPVTMIYGQNGAGKSTISGYFYRPNHPDFAGCSLIPPLDMRTLVFSQEYVTDIFSAPFQPGVFSLSEENAAVREEIAALDDEISRFRVRIQTNESELQEKNEMVMRVRSQCEEAIKGCVAEIKKTALWDLMDGVKQGPRLYQAIISHTDTVNTSTAELNAAFRQLQSSQGNHLSSLAELNTLLITKEDTALLALALVPSGDSQLATAIAQLGNAEWVAAGRAWLTEDVCPFCQNRVDAGHLRREITSLFDRSWEDKMIRLEAIASQIRIWLDNANLWRTQAQACPLIDVTDPVLLTLDALIQKWSGNLRLVESKISAPSEPIVLDDTLSEAKNFNNAYVALAERITTHNHQADNYQTEYNQMGHRLRSHIRALSADAISSHDAQLRELAETSRELERDKRVLQDRLQELLEQIRSLNAQIINCSDTVENINFGLEALGVNGFKIAIHDAALDSYRLERPDRGSDEGVFDTLSEGEKTLIAFLYFLETCEGRTSRDEHDVREKLIVIDDPISSLSQNYIFEIASLIQQRVIKSHIAARVIILTHSLFFFQEMLLSAQGKKDANGLPPGWLLYRVSKSTHSVASLISGNALLNDYQAMWHVLRESRDDQVASVVIPNTMRQILEYYFGFSGKHAKLSVTLDRLARERGESGFQAFARYINRHSHADARNIRLLETASVMNYLAWFERVFEAVEDLEHYELMMGRDTA</sequence>
<feature type="coiled-coil region" evidence="1">
    <location>
        <begin position="401"/>
        <end position="449"/>
    </location>
</feature>
<accession>A0AAX1C2X0</accession>
<dbReference type="PANTHER" id="PTHR32114">
    <property type="entry name" value="ABC TRANSPORTER ABCH.3"/>
    <property type="match status" value="1"/>
</dbReference>
<dbReference type="SUPFAM" id="SSF52540">
    <property type="entry name" value="P-loop containing nucleoside triphosphate hydrolases"/>
    <property type="match status" value="1"/>
</dbReference>
<comment type="caution">
    <text evidence="3">The sequence shown here is derived from an EMBL/GenBank/DDBJ whole genome shotgun (WGS) entry which is preliminary data.</text>
</comment>
<proteinExistence type="predicted"/>
<evidence type="ECO:0000256" key="1">
    <source>
        <dbReference type="SAM" id="Coils"/>
    </source>
</evidence>
<evidence type="ECO:0000313" key="3">
    <source>
        <dbReference type="EMBL" id="PWD71032.1"/>
    </source>
</evidence>
<feature type="domain" description="Protein CR006 P-loop" evidence="2">
    <location>
        <begin position="26"/>
        <end position="711"/>
    </location>
</feature>
<dbReference type="AlphaFoldDB" id="A0AAX1C2X0"/>
<dbReference type="InterPro" id="IPR026866">
    <property type="entry name" value="CR006_AAA"/>
</dbReference>
<dbReference type="InterPro" id="IPR027417">
    <property type="entry name" value="P-loop_NTPase"/>
</dbReference>
<feature type="coiled-coil region" evidence="1">
    <location>
        <begin position="85"/>
        <end position="112"/>
    </location>
</feature>
<gene>
    <name evidence="3" type="ORF">DF213_16725</name>
</gene>
<organism evidence="3 4">
    <name type="scientific">Dickeya dianthicola</name>
    <dbReference type="NCBI Taxonomy" id="204039"/>
    <lineage>
        <taxon>Bacteria</taxon>
        <taxon>Pseudomonadati</taxon>
        <taxon>Pseudomonadota</taxon>
        <taxon>Gammaproteobacteria</taxon>
        <taxon>Enterobacterales</taxon>
        <taxon>Pectobacteriaceae</taxon>
        <taxon>Dickeya</taxon>
    </lineage>
</organism>
<dbReference type="PANTHER" id="PTHR32114:SF2">
    <property type="entry name" value="ABC TRANSPORTER ABCH.3"/>
    <property type="match status" value="1"/>
</dbReference>
<name>A0AAX1C2X0_9GAMM</name>
<protein>
    <recommendedName>
        <fullName evidence="2">Protein CR006 P-loop domain-containing protein</fullName>
    </recommendedName>
</protein>
<dbReference type="Pfam" id="PF13166">
    <property type="entry name" value="AAA_13"/>
    <property type="match status" value="1"/>
</dbReference>
<evidence type="ECO:0000313" key="4">
    <source>
        <dbReference type="Proteomes" id="UP000245055"/>
    </source>
</evidence>
<dbReference type="EMBL" id="QESZ01000026">
    <property type="protein sequence ID" value="PWD71032.1"/>
    <property type="molecule type" value="Genomic_DNA"/>
</dbReference>